<dbReference type="Proteomes" id="UP000257109">
    <property type="component" value="Unassembled WGS sequence"/>
</dbReference>
<dbReference type="EMBL" id="QJKJ01008622">
    <property type="protein sequence ID" value="RDX79150.1"/>
    <property type="molecule type" value="Genomic_DNA"/>
</dbReference>
<feature type="non-terminal residue" evidence="2">
    <location>
        <position position="1"/>
    </location>
</feature>
<evidence type="ECO:0000313" key="2">
    <source>
        <dbReference type="EMBL" id="RDX79150.1"/>
    </source>
</evidence>
<protein>
    <recommendedName>
        <fullName evidence="1">DUF7745 domain-containing protein</fullName>
    </recommendedName>
</protein>
<evidence type="ECO:0000313" key="3">
    <source>
        <dbReference type="Proteomes" id="UP000257109"/>
    </source>
</evidence>
<proteinExistence type="predicted"/>
<dbReference type="PANTHER" id="PTHR48154:SF1">
    <property type="entry name" value="PROTEIN, PUTATIVE-RELATED"/>
    <property type="match status" value="1"/>
</dbReference>
<organism evidence="2 3">
    <name type="scientific">Mucuna pruriens</name>
    <name type="common">Velvet bean</name>
    <name type="synonym">Dolichos pruriens</name>
    <dbReference type="NCBI Taxonomy" id="157652"/>
    <lineage>
        <taxon>Eukaryota</taxon>
        <taxon>Viridiplantae</taxon>
        <taxon>Streptophyta</taxon>
        <taxon>Embryophyta</taxon>
        <taxon>Tracheophyta</taxon>
        <taxon>Spermatophyta</taxon>
        <taxon>Magnoliopsida</taxon>
        <taxon>eudicotyledons</taxon>
        <taxon>Gunneridae</taxon>
        <taxon>Pentapetalae</taxon>
        <taxon>rosids</taxon>
        <taxon>fabids</taxon>
        <taxon>Fabales</taxon>
        <taxon>Fabaceae</taxon>
        <taxon>Papilionoideae</taxon>
        <taxon>50 kb inversion clade</taxon>
        <taxon>NPAAA clade</taxon>
        <taxon>indigoferoid/millettioid clade</taxon>
        <taxon>Phaseoleae</taxon>
        <taxon>Mucuna</taxon>
    </lineage>
</organism>
<dbReference type="Pfam" id="PF24924">
    <property type="entry name" value="DUF7745"/>
    <property type="match status" value="1"/>
</dbReference>
<feature type="domain" description="DUF7745" evidence="1">
    <location>
        <begin position="85"/>
        <end position="143"/>
    </location>
</feature>
<dbReference type="InterPro" id="IPR056647">
    <property type="entry name" value="DUF7745"/>
</dbReference>
<accession>A0A371FLT4</accession>
<dbReference type="PANTHER" id="PTHR48154">
    <property type="entry name" value="PROTEIN, PUTATIVE-RELATED"/>
    <property type="match status" value="1"/>
</dbReference>
<dbReference type="AlphaFoldDB" id="A0A371FLT4"/>
<comment type="caution">
    <text evidence="2">The sequence shown here is derived from an EMBL/GenBank/DDBJ whole genome shotgun (WGS) entry which is preliminary data.</text>
</comment>
<keyword evidence="3" id="KW-1185">Reference proteome</keyword>
<sequence length="144" mass="16648">MSSDSYPRVKRPRESPTLYFTACTQNYVNFDCSQPREVASDGNSTRENTECKGQALIKYMDPETCRYIRKLCPIPTKTPNLHALQHWGSHLKGQCRKTFEGRHDNLLSLLSIEVQSTTLSTLTQYYDPPLRCFTFMDFQLSPTR</sequence>
<reference evidence="2" key="1">
    <citation type="submission" date="2018-05" db="EMBL/GenBank/DDBJ databases">
        <title>Draft genome of Mucuna pruriens seed.</title>
        <authorList>
            <person name="Nnadi N.E."/>
            <person name="Vos R."/>
            <person name="Hasami M.H."/>
            <person name="Devisetty U.K."/>
            <person name="Aguiy J.C."/>
        </authorList>
    </citation>
    <scope>NUCLEOTIDE SEQUENCE [LARGE SCALE GENOMIC DNA]</scope>
    <source>
        <strain evidence="2">JCA_2017</strain>
    </source>
</reference>
<gene>
    <name evidence="2" type="ORF">CR513_40463</name>
</gene>
<name>A0A371FLT4_MUCPR</name>
<evidence type="ECO:0000259" key="1">
    <source>
        <dbReference type="Pfam" id="PF24924"/>
    </source>
</evidence>